<reference evidence="4" key="1">
    <citation type="submission" date="2016-06" db="UniProtKB">
        <authorList>
            <consortium name="WormBaseParasite"/>
        </authorList>
    </citation>
    <scope>IDENTIFICATION</scope>
</reference>
<name>A0A183HMJ9_9BILA</name>
<evidence type="ECO:0000313" key="3">
    <source>
        <dbReference type="Proteomes" id="UP000267606"/>
    </source>
</evidence>
<proteinExistence type="predicted"/>
<organism evidence="4">
    <name type="scientific">Onchocerca flexuosa</name>
    <dbReference type="NCBI Taxonomy" id="387005"/>
    <lineage>
        <taxon>Eukaryota</taxon>
        <taxon>Metazoa</taxon>
        <taxon>Ecdysozoa</taxon>
        <taxon>Nematoda</taxon>
        <taxon>Chromadorea</taxon>
        <taxon>Rhabditida</taxon>
        <taxon>Spirurina</taxon>
        <taxon>Spiruromorpha</taxon>
        <taxon>Filarioidea</taxon>
        <taxon>Onchocercidae</taxon>
        <taxon>Onchocerca</taxon>
    </lineage>
</organism>
<keyword evidence="1" id="KW-1133">Transmembrane helix</keyword>
<keyword evidence="1" id="KW-0472">Membrane</keyword>
<evidence type="ECO:0000256" key="1">
    <source>
        <dbReference type="SAM" id="Phobius"/>
    </source>
</evidence>
<gene>
    <name evidence="2" type="ORF">OFLC_LOCUS8710</name>
</gene>
<evidence type="ECO:0000313" key="2">
    <source>
        <dbReference type="EMBL" id="VDO56999.1"/>
    </source>
</evidence>
<reference evidence="2 3" key="2">
    <citation type="submission" date="2018-11" db="EMBL/GenBank/DDBJ databases">
        <authorList>
            <consortium name="Pathogen Informatics"/>
        </authorList>
    </citation>
    <scope>NUCLEOTIDE SEQUENCE [LARGE SCALE GENOMIC DNA]</scope>
</reference>
<feature type="transmembrane region" description="Helical" evidence="1">
    <location>
        <begin position="21"/>
        <end position="38"/>
    </location>
</feature>
<dbReference type="WBParaSite" id="OFLC_0000871001-mRNA-1">
    <property type="protein sequence ID" value="OFLC_0000871001-mRNA-1"/>
    <property type="gene ID" value="OFLC_0000871001"/>
</dbReference>
<keyword evidence="1" id="KW-0812">Transmembrane</keyword>
<dbReference type="Proteomes" id="UP000267606">
    <property type="component" value="Unassembled WGS sequence"/>
</dbReference>
<keyword evidence="3" id="KW-1185">Reference proteome</keyword>
<dbReference type="EMBL" id="UZAJ01010071">
    <property type="protein sequence ID" value="VDO56999.1"/>
    <property type="molecule type" value="Genomic_DNA"/>
</dbReference>
<protein>
    <submittedName>
        <fullName evidence="2 4">Uncharacterized protein</fullName>
    </submittedName>
</protein>
<dbReference type="AlphaFoldDB" id="A0A183HMJ9"/>
<evidence type="ECO:0000313" key="4">
    <source>
        <dbReference type="WBParaSite" id="OFLC_0000871001-mRNA-1"/>
    </source>
</evidence>
<accession>A0A183HMJ9</accession>
<sequence>MSWKSKIQRVHVTKIRGVKNSLNFFFSFFWIFLNLSAII</sequence>